<keyword evidence="3" id="KW-1185">Reference proteome</keyword>
<gene>
    <name evidence="2" type="ORF">JOL79_27365</name>
</gene>
<evidence type="ECO:0000313" key="3">
    <source>
        <dbReference type="Proteomes" id="UP000674234"/>
    </source>
</evidence>
<proteinExistence type="predicted"/>
<feature type="domain" description="Cupin type-2" evidence="1">
    <location>
        <begin position="41"/>
        <end position="90"/>
    </location>
</feature>
<dbReference type="Gene3D" id="2.60.120.10">
    <property type="entry name" value="Jelly Rolls"/>
    <property type="match status" value="1"/>
</dbReference>
<dbReference type="InterPro" id="IPR014710">
    <property type="entry name" value="RmlC-like_jellyroll"/>
</dbReference>
<dbReference type="RefSeq" id="WP_210158775.1">
    <property type="nucleotide sequence ID" value="NZ_JAFCNB010000020.1"/>
</dbReference>
<name>A0A940WQN4_9ACTN</name>
<dbReference type="InterPro" id="IPR013096">
    <property type="entry name" value="Cupin_2"/>
</dbReference>
<organism evidence="2 3">
    <name type="scientific">Microbispora oryzae</name>
    <dbReference type="NCBI Taxonomy" id="2806554"/>
    <lineage>
        <taxon>Bacteria</taxon>
        <taxon>Bacillati</taxon>
        <taxon>Actinomycetota</taxon>
        <taxon>Actinomycetes</taxon>
        <taxon>Streptosporangiales</taxon>
        <taxon>Streptosporangiaceae</taxon>
        <taxon>Microbispora</taxon>
    </lineage>
</organism>
<accession>A0A940WQN4</accession>
<dbReference type="InterPro" id="IPR011051">
    <property type="entry name" value="RmlC_Cupin_sf"/>
</dbReference>
<evidence type="ECO:0000259" key="1">
    <source>
        <dbReference type="Pfam" id="PF07883"/>
    </source>
</evidence>
<evidence type="ECO:0000313" key="2">
    <source>
        <dbReference type="EMBL" id="MBP2707508.1"/>
    </source>
</evidence>
<dbReference type="Pfam" id="PF07883">
    <property type="entry name" value="Cupin_2"/>
    <property type="match status" value="1"/>
</dbReference>
<dbReference type="SUPFAM" id="SSF51182">
    <property type="entry name" value="RmlC-like cupins"/>
    <property type="match status" value="1"/>
</dbReference>
<dbReference type="Proteomes" id="UP000674234">
    <property type="component" value="Unassembled WGS sequence"/>
</dbReference>
<protein>
    <submittedName>
        <fullName evidence="2">Cupin domain-containing protein</fullName>
    </submittedName>
</protein>
<dbReference type="EMBL" id="JAFCNB010000020">
    <property type="protein sequence ID" value="MBP2707508.1"/>
    <property type="molecule type" value="Genomic_DNA"/>
</dbReference>
<dbReference type="AlphaFoldDB" id="A0A940WQN4"/>
<sequence length="125" mass="12825">MSVIRAAEARRSETPGGVMTTFASPTQGDAGRSLWRVDAFPGAAGPLHDFDTEQVWTFLEGAASIELGDDKITVGPGDTVVIPAATPRRVMAGPEAGYSAVVTSAAGAQAILPDGTVYGVPPWIA</sequence>
<reference evidence="2" key="1">
    <citation type="submission" date="2021-02" db="EMBL/GenBank/DDBJ databases">
        <title>Draft genome sequence of Microbispora sp. RL4-1S isolated from rice leaves in Thailand.</title>
        <authorList>
            <person name="Muangham S."/>
            <person name="Duangmal K."/>
        </authorList>
    </citation>
    <scope>NUCLEOTIDE SEQUENCE</scope>
    <source>
        <strain evidence="2">RL4-1S</strain>
    </source>
</reference>
<comment type="caution">
    <text evidence="2">The sequence shown here is derived from an EMBL/GenBank/DDBJ whole genome shotgun (WGS) entry which is preliminary data.</text>
</comment>